<dbReference type="NCBIfam" id="NF033768">
    <property type="entry name" value="myxo_SS_tail"/>
    <property type="match status" value="1"/>
</dbReference>
<dbReference type="AlphaFoldDB" id="A0A5B8XXH1"/>
<dbReference type="SUPFAM" id="SSF49879">
    <property type="entry name" value="SMAD/FHA domain"/>
    <property type="match status" value="1"/>
</dbReference>
<accession>A0A5B8XXH1</accession>
<reference evidence="3 4" key="1">
    <citation type="submission" date="2019-08" db="EMBL/GenBank/DDBJ databases">
        <authorList>
            <person name="Liang Q."/>
        </authorList>
    </citation>
    <scope>NUCLEOTIDE SEQUENCE [LARGE SCALE GENOMIC DNA]</scope>
    <source>
        <strain evidence="3 4">V1718</strain>
    </source>
</reference>
<dbReference type="InterPro" id="IPR050923">
    <property type="entry name" value="Cell_Proc_Reg/RNA_Proc"/>
</dbReference>
<dbReference type="InterPro" id="IPR008984">
    <property type="entry name" value="SMAD_FHA_dom_sf"/>
</dbReference>
<dbReference type="PROSITE" id="PS50006">
    <property type="entry name" value="FHA_DOMAIN"/>
    <property type="match status" value="1"/>
</dbReference>
<proteinExistence type="predicted"/>
<feature type="domain" description="FHA" evidence="2">
    <location>
        <begin position="27"/>
        <end position="77"/>
    </location>
</feature>
<evidence type="ECO:0000259" key="2">
    <source>
        <dbReference type="PROSITE" id="PS50006"/>
    </source>
</evidence>
<evidence type="ECO:0000313" key="4">
    <source>
        <dbReference type="Proteomes" id="UP000321595"/>
    </source>
</evidence>
<organism evidence="3 4">
    <name type="scientific">Microvenator marinus</name>
    <dbReference type="NCBI Taxonomy" id="2600177"/>
    <lineage>
        <taxon>Bacteria</taxon>
        <taxon>Deltaproteobacteria</taxon>
        <taxon>Bradymonadales</taxon>
        <taxon>Microvenatoraceae</taxon>
        <taxon>Microvenator</taxon>
    </lineage>
</organism>
<protein>
    <submittedName>
        <fullName evidence="3">AgmX/PglI C-terminal domain-containing protein</fullName>
    </submittedName>
</protein>
<dbReference type="InterPro" id="IPR049806">
    <property type="entry name" value="MasK-like_C"/>
</dbReference>
<dbReference type="CDD" id="cd00060">
    <property type="entry name" value="FHA"/>
    <property type="match status" value="1"/>
</dbReference>
<feature type="compositionally biased region" description="Basic and acidic residues" evidence="1">
    <location>
        <begin position="440"/>
        <end position="475"/>
    </location>
</feature>
<dbReference type="InterPro" id="IPR000253">
    <property type="entry name" value="FHA_dom"/>
</dbReference>
<gene>
    <name evidence="3" type="ORF">FRD01_21095</name>
</gene>
<dbReference type="PANTHER" id="PTHR23308">
    <property type="entry name" value="NUCLEAR INHIBITOR OF PROTEIN PHOSPHATASE-1"/>
    <property type="match status" value="1"/>
</dbReference>
<dbReference type="Gene3D" id="3.30.2420.10">
    <property type="entry name" value="TonB"/>
    <property type="match status" value="1"/>
</dbReference>
<dbReference type="InterPro" id="IPR038145">
    <property type="entry name" value="EAGR_sf"/>
</dbReference>
<keyword evidence="4" id="KW-1185">Reference proteome</keyword>
<dbReference type="SUPFAM" id="SSF74653">
    <property type="entry name" value="TolA/TonB C-terminal domain"/>
    <property type="match status" value="1"/>
</dbReference>
<evidence type="ECO:0000313" key="3">
    <source>
        <dbReference type="EMBL" id="QED29688.1"/>
    </source>
</evidence>
<dbReference type="Pfam" id="PF00498">
    <property type="entry name" value="FHA"/>
    <property type="match status" value="1"/>
</dbReference>
<evidence type="ECO:0000256" key="1">
    <source>
        <dbReference type="SAM" id="MobiDB-lite"/>
    </source>
</evidence>
<dbReference type="SMART" id="SM00240">
    <property type="entry name" value="FHA"/>
    <property type="match status" value="1"/>
</dbReference>
<dbReference type="Proteomes" id="UP000321595">
    <property type="component" value="Chromosome"/>
</dbReference>
<sequence>MSSRTLRFEILQGSEVVKTEDLDQDVIKVGKLSSSHLRLDDPNVSRIHAVIERAADGGFSVIDLGSATGTYVNDEKVTKAAISEGDVLRFGDTSIRVSMIDAAAAQAAQDPFVGVSAAATATETAASATGIQTDDGSVVEPYTMQGYYDDAGNYIPGYYDEAGQYHLGYGYYDEAGAWQVSAGYYNPEGEWVATDSTVAVVGALESDYESDWIFKGTRDTDVYQEAFFSDRGGDTLEVAMLWEDNVLSVVSFNSPKTVTIGGQIARGKNANDFVLDDPAIPDERFPLVSYTGGGYALNFTADMAGLIREGDQEYTLADAIQRGVAQRSAESAQAYSVPLTSRTRARVDIGSTTFLVHFTDVPAVILGGRGFDTTPVPYITLSAVAHILFVILAMTMPDNAGRLNLDGFQATDRFVQLMLEPDQEVIEKPDWLDDQGNEEAAAKHKGEEGQAGKEDAPDANKKMAIKGDRSPEDLELKKARDTEIAMSAGIASELMVSSPWGSSDTSIGSDAIHALGGMEGAEFGESKGFGGLGLHGAGRGGGGISERGLGLANVGTAGRGGGGRGGSGYGKGAGDLGERNSRVPNIVPGNPNVQGSLDKEIIRRVVRQNRGAIKYCYEQELQKNKGLAGRVTVRFTISATGSVVSAVVSDSTLNNAAVERCMTNNIRRWVFPEPKGGGIVIVNYPFNLSS</sequence>
<dbReference type="KEGG" id="bbae:FRD01_21095"/>
<feature type="region of interest" description="Disordered" evidence="1">
    <location>
        <begin position="425"/>
        <end position="475"/>
    </location>
</feature>
<feature type="region of interest" description="Disordered" evidence="1">
    <location>
        <begin position="555"/>
        <end position="590"/>
    </location>
</feature>
<dbReference type="Gene3D" id="2.60.200.20">
    <property type="match status" value="1"/>
</dbReference>
<feature type="compositionally biased region" description="Gly residues" evidence="1">
    <location>
        <begin position="557"/>
        <end position="575"/>
    </location>
</feature>
<dbReference type="Gene3D" id="3.30.70.3600">
    <property type="match status" value="1"/>
</dbReference>
<dbReference type="RefSeq" id="WP_146962921.1">
    <property type="nucleotide sequence ID" value="NZ_CP042467.1"/>
</dbReference>
<name>A0A5B8XXH1_9DELT</name>
<dbReference type="EMBL" id="CP042467">
    <property type="protein sequence ID" value="QED29688.1"/>
    <property type="molecule type" value="Genomic_DNA"/>
</dbReference>
<dbReference type="OrthoDB" id="5377858at2"/>